<evidence type="ECO:0000256" key="3">
    <source>
        <dbReference type="ARBA" id="ARBA00013253"/>
    </source>
</evidence>
<dbReference type="PANTHER" id="PTHR43071:SF1">
    <property type="entry name" value="2-AMINO-4-HYDROXY-6-HYDROXYMETHYLDIHYDROPTERIDINE PYROPHOSPHOKINASE"/>
    <property type="match status" value="1"/>
</dbReference>
<gene>
    <name evidence="10" type="primary">folK</name>
    <name evidence="10" type="ORF">G4D63_20590</name>
</gene>
<dbReference type="GO" id="GO:0003848">
    <property type="term" value="F:2-amino-4-hydroxy-6-hydroxymethyldihydropteridine diphosphokinase activity"/>
    <property type="evidence" value="ECO:0007669"/>
    <property type="project" value="UniProtKB-EC"/>
</dbReference>
<dbReference type="PANTHER" id="PTHR43071">
    <property type="entry name" value="2-AMINO-4-HYDROXY-6-HYDROXYMETHYLDIHYDROPTERIDINE PYROPHOSPHOKINASE"/>
    <property type="match status" value="1"/>
</dbReference>
<evidence type="ECO:0000313" key="11">
    <source>
        <dbReference type="Proteomes" id="UP000481043"/>
    </source>
</evidence>
<organism evidence="10 11">
    <name type="scientific">Bacillus mesophilus</name>
    <dbReference type="NCBI Taxonomy" id="1808955"/>
    <lineage>
        <taxon>Bacteria</taxon>
        <taxon>Bacillati</taxon>
        <taxon>Bacillota</taxon>
        <taxon>Bacilli</taxon>
        <taxon>Bacillales</taxon>
        <taxon>Bacillaceae</taxon>
        <taxon>Bacillus</taxon>
    </lineage>
</organism>
<dbReference type="UniPathway" id="UPA00077">
    <property type="reaction ID" value="UER00155"/>
</dbReference>
<comment type="caution">
    <text evidence="10">The sequence shown here is derived from an EMBL/GenBank/DDBJ whole genome shotgun (WGS) entry which is preliminary data.</text>
</comment>
<keyword evidence="7" id="KW-0067">ATP-binding</keyword>
<evidence type="ECO:0000256" key="5">
    <source>
        <dbReference type="ARBA" id="ARBA00022741"/>
    </source>
</evidence>
<keyword evidence="6 10" id="KW-0418">Kinase</keyword>
<keyword evidence="5" id="KW-0547">Nucleotide-binding</keyword>
<accession>A0A6M0QCL0</accession>
<dbReference type="RefSeq" id="WP_163181968.1">
    <property type="nucleotide sequence ID" value="NZ_JAAIWM010000014.1"/>
</dbReference>
<dbReference type="GO" id="GO:0005524">
    <property type="term" value="F:ATP binding"/>
    <property type="evidence" value="ECO:0007669"/>
    <property type="project" value="UniProtKB-KW"/>
</dbReference>
<sequence>MNRVFIALGSNIEDRTTYLKAGISAIQEHDIKLISYSSIYETDPVGYLEQESFLNMVIEVYTKKSPLQLLSSLQGVESQLGRNREIKWGPRTLDLDILLYNQENIETEDLIVPHPRMDERAFVIVPLIEIDQQLVIRDKSILNIYEELSDREGVRLWKRRNGEDVFELFES</sequence>
<reference evidence="10 11" key="1">
    <citation type="submission" date="2020-02" db="EMBL/GenBank/DDBJ databases">
        <title>Bacillus aquiflavi sp. nov., isolated from yellow water of strong flavor Chinese baijiu in Yibin region of China.</title>
        <authorList>
            <person name="Xie J."/>
        </authorList>
    </citation>
    <scope>NUCLEOTIDE SEQUENCE [LARGE SCALE GENOMIC DNA]</scope>
    <source>
        <strain evidence="10 11">SA4</strain>
    </source>
</reference>
<dbReference type="EMBL" id="JAAIWM010000014">
    <property type="protein sequence ID" value="NEY74102.1"/>
    <property type="molecule type" value="Genomic_DNA"/>
</dbReference>
<dbReference type="InterPro" id="IPR000550">
    <property type="entry name" value="Hppk"/>
</dbReference>
<keyword evidence="8" id="KW-0289">Folate biosynthesis</keyword>
<proteinExistence type="predicted"/>
<keyword evidence="11" id="KW-1185">Reference proteome</keyword>
<dbReference type="PROSITE" id="PS00794">
    <property type="entry name" value="HPPK"/>
    <property type="match status" value="1"/>
</dbReference>
<evidence type="ECO:0000259" key="9">
    <source>
        <dbReference type="PROSITE" id="PS00794"/>
    </source>
</evidence>
<evidence type="ECO:0000256" key="8">
    <source>
        <dbReference type="ARBA" id="ARBA00022909"/>
    </source>
</evidence>
<protein>
    <recommendedName>
        <fullName evidence="3">2-amino-4-hydroxy-6-hydroxymethyldihydropteridine diphosphokinase</fullName>
        <ecNumber evidence="3">2.7.6.3</ecNumber>
    </recommendedName>
</protein>
<comment type="catalytic activity">
    <reaction evidence="1">
        <text>6-hydroxymethyl-7,8-dihydropterin + ATP = (7,8-dihydropterin-6-yl)methyl diphosphate + AMP + H(+)</text>
        <dbReference type="Rhea" id="RHEA:11412"/>
        <dbReference type="ChEBI" id="CHEBI:15378"/>
        <dbReference type="ChEBI" id="CHEBI:30616"/>
        <dbReference type="ChEBI" id="CHEBI:44841"/>
        <dbReference type="ChEBI" id="CHEBI:72950"/>
        <dbReference type="ChEBI" id="CHEBI:456215"/>
        <dbReference type="EC" id="2.7.6.3"/>
    </reaction>
</comment>
<name>A0A6M0QCL0_9BACI</name>
<evidence type="ECO:0000256" key="1">
    <source>
        <dbReference type="ARBA" id="ARBA00000198"/>
    </source>
</evidence>
<dbReference type="GO" id="GO:0016301">
    <property type="term" value="F:kinase activity"/>
    <property type="evidence" value="ECO:0007669"/>
    <property type="project" value="UniProtKB-KW"/>
</dbReference>
<evidence type="ECO:0000256" key="2">
    <source>
        <dbReference type="ARBA" id="ARBA00005051"/>
    </source>
</evidence>
<dbReference type="GO" id="GO:0046654">
    <property type="term" value="P:tetrahydrofolate biosynthetic process"/>
    <property type="evidence" value="ECO:0007669"/>
    <property type="project" value="UniProtKB-UniPathway"/>
</dbReference>
<dbReference type="CDD" id="cd00483">
    <property type="entry name" value="HPPK"/>
    <property type="match status" value="1"/>
</dbReference>
<evidence type="ECO:0000256" key="4">
    <source>
        <dbReference type="ARBA" id="ARBA00022679"/>
    </source>
</evidence>
<dbReference type="Pfam" id="PF01288">
    <property type="entry name" value="HPPK"/>
    <property type="match status" value="1"/>
</dbReference>
<dbReference type="Proteomes" id="UP000481043">
    <property type="component" value="Unassembled WGS sequence"/>
</dbReference>
<evidence type="ECO:0000313" key="10">
    <source>
        <dbReference type="EMBL" id="NEY74102.1"/>
    </source>
</evidence>
<feature type="domain" description="7,8-dihydro-6-hydroxymethylpterin-pyrophosphokinase" evidence="9">
    <location>
        <begin position="87"/>
        <end position="98"/>
    </location>
</feature>
<dbReference type="GO" id="GO:0046656">
    <property type="term" value="P:folic acid biosynthetic process"/>
    <property type="evidence" value="ECO:0007669"/>
    <property type="project" value="UniProtKB-KW"/>
</dbReference>
<dbReference type="AlphaFoldDB" id="A0A6M0QCL0"/>
<dbReference type="Gene3D" id="3.30.70.560">
    <property type="entry name" value="7,8-Dihydro-6-hydroxymethylpterin-pyrophosphokinase HPPK"/>
    <property type="match status" value="1"/>
</dbReference>
<dbReference type="EC" id="2.7.6.3" evidence="3"/>
<comment type="pathway">
    <text evidence="2">Cofactor biosynthesis; tetrahydrofolate biosynthesis; 2-amino-4-hydroxy-6-hydroxymethyl-7,8-dihydropteridine diphosphate from 7,8-dihydroneopterin triphosphate: step 4/4.</text>
</comment>
<dbReference type="SUPFAM" id="SSF55083">
    <property type="entry name" value="6-hydroxymethyl-7,8-dihydropterin pyrophosphokinase, HPPK"/>
    <property type="match status" value="1"/>
</dbReference>
<dbReference type="InterPro" id="IPR035907">
    <property type="entry name" value="Hppk_sf"/>
</dbReference>
<evidence type="ECO:0000256" key="6">
    <source>
        <dbReference type="ARBA" id="ARBA00022777"/>
    </source>
</evidence>
<keyword evidence="4 10" id="KW-0808">Transferase</keyword>
<dbReference type="NCBIfam" id="TIGR01498">
    <property type="entry name" value="folK"/>
    <property type="match status" value="1"/>
</dbReference>
<evidence type="ECO:0000256" key="7">
    <source>
        <dbReference type="ARBA" id="ARBA00022840"/>
    </source>
</evidence>